<dbReference type="PANTHER" id="PTHR39953">
    <property type="entry name" value="RE54151P"/>
    <property type="match status" value="1"/>
</dbReference>
<protein>
    <submittedName>
        <fullName evidence="1">Uncharacterized protein</fullName>
    </submittedName>
</protein>
<dbReference type="PANTHER" id="PTHR39953:SF1">
    <property type="entry name" value="RE54151P"/>
    <property type="match status" value="1"/>
</dbReference>
<name>A0AAV1K7G9_9NEOP</name>
<dbReference type="Proteomes" id="UP001314205">
    <property type="component" value="Unassembled WGS sequence"/>
</dbReference>
<gene>
    <name evidence="1" type="ORF">PARMNEM_LOCUS59</name>
</gene>
<keyword evidence="2" id="KW-1185">Reference proteome</keyword>
<reference evidence="1 2" key="1">
    <citation type="submission" date="2023-11" db="EMBL/GenBank/DDBJ databases">
        <authorList>
            <person name="Hedman E."/>
            <person name="Englund M."/>
            <person name="Stromberg M."/>
            <person name="Nyberg Akerstrom W."/>
            <person name="Nylinder S."/>
            <person name="Jareborg N."/>
            <person name="Kallberg Y."/>
            <person name="Kronander E."/>
        </authorList>
    </citation>
    <scope>NUCLEOTIDE SEQUENCE [LARGE SCALE GENOMIC DNA]</scope>
</reference>
<sequence length="221" mass="25180">MEDGLVKPEIINPDFCSAELRNVKTSMSGRESYGDDAIGYVQLKRVKNICIVKGSICPEHKVRSKPYAVTIIVNEQEEIVISVQCHGCPASEGGYKHGVAFLMWLHRRTEEPFCTSVECYWRKSNLAKVGSSIKILMAKEISKKKPQIIILENNVMNEFVLQCKNFDTELTLSLHRLMIKYNDENCETFFTKISHVLKSKQLITDVKKKLETSIKVAYGMN</sequence>
<evidence type="ECO:0000313" key="2">
    <source>
        <dbReference type="Proteomes" id="UP001314205"/>
    </source>
</evidence>
<accession>A0AAV1K7G9</accession>
<evidence type="ECO:0000313" key="1">
    <source>
        <dbReference type="EMBL" id="CAK1577897.1"/>
    </source>
</evidence>
<dbReference type="EMBL" id="CAVLGL010000001">
    <property type="protein sequence ID" value="CAK1577897.1"/>
    <property type="molecule type" value="Genomic_DNA"/>
</dbReference>
<organism evidence="1 2">
    <name type="scientific">Parnassius mnemosyne</name>
    <name type="common">clouded apollo</name>
    <dbReference type="NCBI Taxonomy" id="213953"/>
    <lineage>
        <taxon>Eukaryota</taxon>
        <taxon>Metazoa</taxon>
        <taxon>Ecdysozoa</taxon>
        <taxon>Arthropoda</taxon>
        <taxon>Hexapoda</taxon>
        <taxon>Insecta</taxon>
        <taxon>Pterygota</taxon>
        <taxon>Neoptera</taxon>
        <taxon>Endopterygota</taxon>
        <taxon>Lepidoptera</taxon>
        <taxon>Glossata</taxon>
        <taxon>Ditrysia</taxon>
        <taxon>Papilionoidea</taxon>
        <taxon>Papilionidae</taxon>
        <taxon>Parnassiinae</taxon>
        <taxon>Parnassini</taxon>
        <taxon>Parnassius</taxon>
        <taxon>Driopa</taxon>
    </lineage>
</organism>
<proteinExistence type="predicted"/>
<dbReference type="AlphaFoldDB" id="A0AAV1K7G9"/>
<comment type="caution">
    <text evidence="1">The sequence shown here is derived from an EMBL/GenBank/DDBJ whole genome shotgun (WGS) entry which is preliminary data.</text>
</comment>